<evidence type="ECO:0000256" key="2">
    <source>
        <dbReference type="ARBA" id="ARBA00023002"/>
    </source>
</evidence>
<dbReference type="GO" id="GO:0016491">
    <property type="term" value="F:oxidoreductase activity"/>
    <property type="evidence" value="ECO:0007669"/>
    <property type="project" value="UniProtKB-KW"/>
</dbReference>
<accession>A0A7Y9I5T7</accession>
<keyword evidence="2" id="KW-0560">Oxidoreductase</keyword>
<dbReference type="Pfam" id="PF00106">
    <property type="entry name" value="adh_short"/>
    <property type="match status" value="1"/>
</dbReference>
<dbReference type="Gene3D" id="3.40.50.720">
    <property type="entry name" value="NAD(P)-binding Rossmann-like Domain"/>
    <property type="match status" value="1"/>
</dbReference>
<dbReference type="InterPro" id="IPR050259">
    <property type="entry name" value="SDR"/>
</dbReference>
<dbReference type="InterPro" id="IPR036291">
    <property type="entry name" value="NAD(P)-bd_dom_sf"/>
</dbReference>
<evidence type="ECO:0000259" key="4">
    <source>
        <dbReference type="SMART" id="SM00822"/>
    </source>
</evidence>
<organism evidence="5 6">
    <name type="scientific">Microlunatus parietis</name>
    <dbReference type="NCBI Taxonomy" id="682979"/>
    <lineage>
        <taxon>Bacteria</taxon>
        <taxon>Bacillati</taxon>
        <taxon>Actinomycetota</taxon>
        <taxon>Actinomycetes</taxon>
        <taxon>Propionibacteriales</taxon>
        <taxon>Propionibacteriaceae</taxon>
        <taxon>Microlunatus</taxon>
    </lineage>
</organism>
<dbReference type="EMBL" id="JACCBU010000001">
    <property type="protein sequence ID" value="NYE70643.1"/>
    <property type="molecule type" value="Genomic_DNA"/>
</dbReference>
<gene>
    <name evidence="5" type="ORF">BKA15_001972</name>
</gene>
<dbReference type="SUPFAM" id="SSF51735">
    <property type="entry name" value="NAD(P)-binding Rossmann-fold domains"/>
    <property type="match status" value="1"/>
</dbReference>
<dbReference type="PRINTS" id="PR00080">
    <property type="entry name" value="SDRFAMILY"/>
</dbReference>
<proteinExistence type="inferred from homology"/>
<protein>
    <submittedName>
        <fullName evidence="5">NAD(P)-dependent dehydrogenase (Short-subunit alcohol dehydrogenase family)</fullName>
    </submittedName>
</protein>
<sequence length="267" mass="27711">MDLQLNDKIIIVTGASKGIGLATARRFAAEGARVVAVSRNPNSELAELGPRVQHVAVDLASADGPAELVEAVVREHGRIDAVINNAGGPPPGTRMPVFGFLGRTDRDWQSMIDFNLLSVVRLCRAAIPVMIDNGGGAIVNVSSTHAVVPSAVNVDYGAAKAALRNLTQALAEEFGPQGIRVNTVTPGPVLTPWWTDPGGAADVLAEQTGKTRDAVITELAPELMSLTTGRLAHPEEIADAIALLASPRSGSTIGAELVIDGGLVKTV</sequence>
<evidence type="ECO:0000313" key="5">
    <source>
        <dbReference type="EMBL" id="NYE70643.1"/>
    </source>
</evidence>
<dbReference type="InterPro" id="IPR002347">
    <property type="entry name" value="SDR_fam"/>
</dbReference>
<dbReference type="RefSeq" id="WP_179750257.1">
    <property type="nucleotide sequence ID" value="NZ_JACCBU010000001.1"/>
</dbReference>
<comment type="caution">
    <text evidence="5">The sequence shown here is derived from an EMBL/GenBank/DDBJ whole genome shotgun (WGS) entry which is preliminary data.</text>
</comment>
<name>A0A7Y9I5T7_9ACTN</name>
<dbReference type="AlphaFoldDB" id="A0A7Y9I5T7"/>
<comment type="similarity">
    <text evidence="1 3">Belongs to the short-chain dehydrogenases/reductases (SDR) family.</text>
</comment>
<evidence type="ECO:0000256" key="1">
    <source>
        <dbReference type="ARBA" id="ARBA00006484"/>
    </source>
</evidence>
<dbReference type="Proteomes" id="UP000569914">
    <property type="component" value="Unassembled WGS sequence"/>
</dbReference>
<dbReference type="PRINTS" id="PR00081">
    <property type="entry name" value="GDHRDH"/>
</dbReference>
<feature type="domain" description="Ketoreductase" evidence="4">
    <location>
        <begin position="8"/>
        <end position="200"/>
    </location>
</feature>
<reference evidence="5 6" key="1">
    <citation type="submission" date="2020-07" db="EMBL/GenBank/DDBJ databases">
        <title>Sequencing the genomes of 1000 actinobacteria strains.</title>
        <authorList>
            <person name="Klenk H.-P."/>
        </authorList>
    </citation>
    <scope>NUCLEOTIDE SEQUENCE [LARGE SCALE GENOMIC DNA]</scope>
    <source>
        <strain evidence="5 6">DSM 22083</strain>
    </source>
</reference>
<dbReference type="PANTHER" id="PTHR42879">
    <property type="entry name" value="3-OXOACYL-(ACYL-CARRIER-PROTEIN) REDUCTASE"/>
    <property type="match status" value="1"/>
</dbReference>
<dbReference type="FunFam" id="3.40.50.720:FF:000084">
    <property type="entry name" value="Short-chain dehydrogenase reductase"/>
    <property type="match status" value="1"/>
</dbReference>
<dbReference type="InterPro" id="IPR020904">
    <property type="entry name" value="Sc_DH/Rdtase_CS"/>
</dbReference>
<dbReference type="PROSITE" id="PS00061">
    <property type="entry name" value="ADH_SHORT"/>
    <property type="match status" value="1"/>
</dbReference>
<dbReference type="CDD" id="cd05233">
    <property type="entry name" value="SDR_c"/>
    <property type="match status" value="1"/>
</dbReference>
<dbReference type="PANTHER" id="PTHR42879:SF2">
    <property type="entry name" value="3-OXOACYL-[ACYL-CARRIER-PROTEIN] REDUCTASE FABG"/>
    <property type="match status" value="1"/>
</dbReference>
<keyword evidence="6" id="KW-1185">Reference proteome</keyword>
<dbReference type="InterPro" id="IPR057326">
    <property type="entry name" value="KR_dom"/>
</dbReference>
<evidence type="ECO:0000256" key="3">
    <source>
        <dbReference type="RuleBase" id="RU000363"/>
    </source>
</evidence>
<evidence type="ECO:0000313" key="6">
    <source>
        <dbReference type="Proteomes" id="UP000569914"/>
    </source>
</evidence>
<dbReference type="GO" id="GO:0032787">
    <property type="term" value="P:monocarboxylic acid metabolic process"/>
    <property type="evidence" value="ECO:0007669"/>
    <property type="project" value="UniProtKB-ARBA"/>
</dbReference>
<dbReference type="SMART" id="SM00822">
    <property type="entry name" value="PKS_KR"/>
    <property type="match status" value="1"/>
</dbReference>